<dbReference type="CDD" id="cd05400">
    <property type="entry name" value="NT_2-5OAS_ClassI-CCAase"/>
    <property type="match status" value="1"/>
</dbReference>
<dbReference type="Pfam" id="PF18134">
    <property type="entry name" value="AGS_C"/>
    <property type="match status" value="1"/>
</dbReference>
<reference evidence="3" key="1">
    <citation type="submission" date="2023-07" db="EMBL/GenBank/DDBJ databases">
        <title>Genomic Encyclopedia of Type Strains, Phase IV (KMG-IV): sequencing the most valuable type-strain genomes for metagenomic binning, comparative biology and taxonomic classification.</title>
        <authorList>
            <person name="Goeker M."/>
        </authorList>
    </citation>
    <scope>NUCLEOTIDE SEQUENCE</scope>
    <source>
        <strain evidence="3">DSM 24202</strain>
    </source>
</reference>
<dbReference type="Pfam" id="PF18144">
    <property type="entry name" value="SMODS"/>
    <property type="match status" value="1"/>
</dbReference>
<feature type="domain" description="Adenylyl/Guanylyl and SMODS C-terminal sensor" evidence="2">
    <location>
        <begin position="307"/>
        <end position="434"/>
    </location>
</feature>
<accession>A0AAE4ALS4</accession>
<keyword evidence="4" id="KW-1185">Reference proteome</keyword>
<proteinExistence type="predicted"/>
<dbReference type="InterPro" id="IPR043519">
    <property type="entry name" value="NT_sf"/>
</dbReference>
<dbReference type="EMBL" id="JAUSVL010000001">
    <property type="protein sequence ID" value="MDQ0288579.1"/>
    <property type="molecule type" value="Genomic_DNA"/>
</dbReference>
<dbReference type="GO" id="GO:0016779">
    <property type="term" value="F:nucleotidyltransferase activity"/>
    <property type="evidence" value="ECO:0007669"/>
    <property type="project" value="InterPro"/>
</dbReference>
<dbReference type="GO" id="GO:0051607">
    <property type="term" value="P:defense response to virus"/>
    <property type="evidence" value="ECO:0007669"/>
    <property type="project" value="UniProtKB-KW"/>
</dbReference>
<dbReference type="AlphaFoldDB" id="A0AAE4ALS4"/>
<dbReference type="SUPFAM" id="SSF81301">
    <property type="entry name" value="Nucleotidyltransferase"/>
    <property type="match status" value="1"/>
</dbReference>
<sequence>MTVSEMFSGLLDNLKVDNADQISLRYGEITACLNKKFRETESKTDNNLQVGSYGRWTAIKGISDLDMLYIMPKGKWDEYKNGKQSQLLTDVKDAIKSRYPNTDVRVDRLVVTVTYTNFHVEVQPVFEESDENGASYFNYPDTYNGGSWKVTKPKQEITAMKEFVDQKNKNLRRLCKMTRAWKNKHGVTIGGLLIDSLAYSFLKSTSAYDDKSFLYYHWMSRDFFKYLMEQPNQNHYKALGSGQNVKVKRKFQKKAKKAYELCLEAIESEKESGVNKKWKKIFGRPFPDAVEVTKEAAQASLSYSWDNTEEFIEDKYRIDIRDYILRTDCDVLQNGFRENSLRNIILSKIPLFPSKKLTFRVTEIDVPSPYTIEWKVLNRGDVAQRKNQIRGQIVRDDGQQQKIEHTRFRGEHLVECYAIKNGVVVAKSKIDVPIASGD</sequence>
<organism evidence="3 4">
    <name type="scientific">Oligosphaera ethanolica</name>
    <dbReference type="NCBI Taxonomy" id="760260"/>
    <lineage>
        <taxon>Bacteria</taxon>
        <taxon>Pseudomonadati</taxon>
        <taxon>Lentisphaerota</taxon>
        <taxon>Oligosphaeria</taxon>
        <taxon>Oligosphaerales</taxon>
        <taxon>Oligosphaeraceae</taxon>
        <taxon>Oligosphaera</taxon>
    </lineage>
</organism>
<keyword evidence="1" id="KW-0051">Antiviral defense</keyword>
<evidence type="ECO:0000313" key="3">
    <source>
        <dbReference type="EMBL" id="MDQ0288579.1"/>
    </source>
</evidence>
<name>A0AAE4ALS4_9BACT</name>
<evidence type="ECO:0000259" key="2">
    <source>
        <dbReference type="Pfam" id="PF18134"/>
    </source>
</evidence>
<dbReference type="InterPro" id="IPR006116">
    <property type="entry name" value="NT_2-5OAS_ClassI-CCAase"/>
</dbReference>
<gene>
    <name evidence="3" type="ORF">J3R75_000686</name>
</gene>
<dbReference type="InterPro" id="IPR040511">
    <property type="entry name" value="AGS_C"/>
</dbReference>
<dbReference type="Proteomes" id="UP001238163">
    <property type="component" value="Unassembled WGS sequence"/>
</dbReference>
<dbReference type="RefSeq" id="WP_307259907.1">
    <property type="nucleotide sequence ID" value="NZ_JAUSVL010000001.1"/>
</dbReference>
<dbReference type="Gene3D" id="3.30.460.10">
    <property type="entry name" value="Beta Polymerase, domain 2"/>
    <property type="match status" value="1"/>
</dbReference>
<evidence type="ECO:0000256" key="1">
    <source>
        <dbReference type="ARBA" id="ARBA00023118"/>
    </source>
</evidence>
<comment type="caution">
    <text evidence="3">The sequence shown here is derived from an EMBL/GenBank/DDBJ whole genome shotgun (WGS) entry which is preliminary data.</text>
</comment>
<evidence type="ECO:0000313" key="4">
    <source>
        <dbReference type="Proteomes" id="UP001238163"/>
    </source>
</evidence>
<protein>
    <recommendedName>
        <fullName evidence="2">Adenylyl/Guanylyl and SMODS C-terminal sensor domain-containing protein</fullName>
    </recommendedName>
</protein>